<evidence type="ECO:0000313" key="3">
    <source>
        <dbReference type="Proteomes" id="UP000558113"/>
    </source>
</evidence>
<organism evidence="2 3">
    <name type="scientific">Paenibacillus sacheonensis</name>
    <dbReference type="NCBI Taxonomy" id="742054"/>
    <lineage>
        <taxon>Bacteria</taxon>
        <taxon>Bacillati</taxon>
        <taxon>Bacillota</taxon>
        <taxon>Bacilli</taxon>
        <taxon>Bacillales</taxon>
        <taxon>Paenibacillaceae</taxon>
        <taxon>Paenibacillus</taxon>
    </lineage>
</organism>
<gene>
    <name evidence="2" type="ORF">GT003_16270</name>
</gene>
<proteinExistence type="predicted"/>
<reference evidence="2 3" key="1">
    <citation type="submission" date="2020-01" db="EMBL/GenBank/DDBJ databases">
        <title>Paenibacillus soybeanensis sp. nov. isolated from the nodules of soybean (Glycine max(L.) Merr).</title>
        <authorList>
            <person name="Wang H."/>
        </authorList>
    </citation>
    <scope>NUCLEOTIDE SEQUENCE [LARGE SCALE GENOMIC DNA]</scope>
    <source>
        <strain evidence="2 3">DSM 23054</strain>
    </source>
</reference>
<dbReference type="RefSeq" id="WP_161699611.1">
    <property type="nucleotide sequence ID" value="NZ_JAAAMU010000007.1"/>
</dbReference>
<evidence type="ECO:0000256" key="1">
    <source>
        <dbReference type="SAM" id="Phobius"/>
    </source>
</evidence>
<dbReference type="EMBL" id="JAAAMU010000007">
    <property type="protein sequence ID" value="NBC70559.1"/>
    <property type="molecule type" value="Genomic_DNA"/>
</dbReference>
<feature type="transmembrane region" description="Helical" evidence="1">
    <location>
        <begin position="126"/>
        <end position="145"/>
    </location>
</feature>
<feature type="transmembrane region" description="Helical" evidence="1">
    <location>
        <begin position="46"/>
        <end position="64"/>
    </location>
</feature>
<dbReference type="OrthoDB" id="1493393at2"/>
<dbReference type="AlphaFoldDB" id="A0A7X4YS43"/>
<dbReference type="InterPro" id="IPR018729">
    <property type="entry name" value="DUF2269_transmembrane"/>
</dbReference>
<accession>A0A7X4YS43</accession>
<name>A0A7X4YS43_9BACL</name>
<protein>
    <submittedName>
        <fullName evidence="2">DUF2269 family protein</fullName>
    </submittedName>
</protein>
<sequence>MYTYLLFIHILSAIIALAAVISYPIIMSGARTASQARFALGLLEKLAILPKLGGSLLLLTGLALGFMETYLFGEGWYVVSIVVFAIILAILAVMVPAGIKKQLGVLQLTRDDALPDAYKLLRRRSAVLEGIANLAALFSLLLMVFKPF</sequence>
<keyword evidence="1" id="KW-0812">Transmembrane</keyword>
<keyword evidence="3" id="KW-1185">Reference proteome</keyword>
<feature type="transmembrane region" description="Helical" evidence="1">
    <location>
        <begin position="6"/>
        <end position="26"/>
    </location>
</feature>
<dbReference type="Proteomes" id="UP000558113">
    <property type="component" value="Unassembled WGS sequence"/>
</dbReference>
<keyword evidence="1" id="KW-0472">Membrane</keyword>
<keyword evidence="1" id="KW-1133">Transmembrane helix</keyword>
<feature type="transmembrane region" description="Helical" evidence="1">
    <location>
        <begin position="76"/>
        <end position="99"/>
    </location>
</feature>
<dbReference type="Pfam" id="PF10027">
    <property type="entry name" value="DUF2269"/>
    <property type="match status" value="1"/>
</dbReference>
<evidence type="ECO:0000313" key="2">
    <source>
        <dbReference type="EMBL" id="NBC70559.1"/>
    </source>
</evidence>
<comment type="caution">
    <text evidence="2">The sequence shown here is derived from an EMBL/GenBank/DDBJ whole genome shotgun (WGS) entry which is preliminary data.</text>
</comment>